<gene>
    <name evidence="1" type="ORF">NQ032_11280</name>
</gene>
<dbReference type="RefSeq" id="WP_164960624.1">
    <property type="nucleotide sequence ID" value="NZ_CP064868.1"/>
</dbReference>
<dbReference type="EMBL" id="JANILD010000005">
    <property type="protein sequence ID" value="MCQ9304182.1"/>
    <property type="molecule type" value="Genomic_DNA"/>
</dbReference>
<protein>
    <recommendedName>
        <fullName evidence="3">General stress protein CsbD</fullName>
    </recommendedName>
</protein>
<sequence>MEERVYQKMWDTLKKEVQFNIVELEQMEEENESPGLKKAQNMIDHLEKEFIKNS</sequence>
<evidence type="ECO:0008006" key="3">
    <source>
        <dbReference type="Google" id="ProtNLM"/>
    </source>
</evidence>
<proteinExistence type="predicted"/>
<organism evidence="1 2">
    <name type="scientific">Mammaliicoccus sciuri</name>
    <name type="common">Staphylococcus sciuri</name>
    <dbReference type="NCBI Taxonomy" id="1296"/>
    <lineage>
        <taxon>Bacteria</taxon>
        <taxon>Bacillati</taxon>
        <taxon>Bacillota</taxon>
        <taxon>Bacilli</taxon>
        <taxon>Bacillales</taxon>
        <taxon>Staphylococcaceae</taxon>
        <taxon>Mammaliicoccus</taxon>
    </lineage>
</organism>
<evidence type="ECO:0000313" key="2">
    <source>
        <dbReference type="Proteomes" id="UP001204068"/>
    </source>
</evidence>
<dbReference type="Proteomes" id="UP001204068">
    <property type="component" value="Unassembled WGS sequence"/>
</dbReference>
<reference evidence="1" key="1">
    <citation type="submission" date="2022-07" db="EMBL/GenBank/DDBJ databases">
        <title>Bacterial species isolated from the porcine tonsil microbiota.</title>
        <authorList>
            <person name="Oliveira I.M.F."/>
        </authorList>
    </citation>
    <scope>NUCLEOTIDE SEQUENCE</scope>
    <source>
        <strain evidence="1">8QC2O2</strain>
    </source>
</reference>
<comment type="caution">
    <text evidence="1">The sequence shown here is derived from an EMBL/GenBank/DDBJ whole genome shotgun (WGS) entry which is preliminary data.</text>
</comment>
<dbReference type="AlphaFoldDB" id="A0AAW5LGK5"/>
<evidence type="ECO:0000313" key="1">
    <source>
        <dbReference type="EMBL" id="MCQ9304182.1"/>
    </source>
</evidence>
<accession>A0AAW5LGK5</accession>
<name>A0AAW5LGK5_MAMSC</name>